<sequence>MQPSKNYVVFNATNYSKMIMQQLFVVSIFLLTSVSWAQEETDYIEFNDRKNVVHGVYLGLTTHYGEIDGKDSYIGGLKIAYVANRQFEVGFVGNFLYSEQDNPLTVNEDLIAVYGGLHLEPILFGENLVSMSFPVLIGAGAAGYLGNNFDDRVDPDFDDDDIDAVFVLEPGVNVLFNISRYVQLEAGVKYRFSSKLDLDLNPLDRINGFSGGVGVKLGVFNMGRNRYKKQLNNE</sequence>
<dbReference type="EMBL" id="JAMFMA010000002">
    <property type="protein sequence ID" value="MCL6274636.1"/>
    <property type="molecule type" value="Genomic_DNA"/>
</dbReference>
<evidence type="ECO:0000313" key="1">
    <source>
        <dbReference type="EMBL" id="MCL6274636.1"/>
    </source>
</evidence>
<organism evidence="1 2">
    <name type="scientific">Flagellimonas spongiicola</name>
    <dbReference type="NCBI Taxonomy" id="2942208"/>
    <lineage>
        <taxon>Bacteria</taxon>
        <taxon>Pseudomonadati</taxon>
        <taxon>Bacteroidota</taxon>
        <taxon>Flavobacteriia</taxon>
        <taxon>Flavobacteriales</taxon>
        <taxon>Flavobacteriaceae</taxon>
        <taxon>Flagellimonas</taxon>
    </lineage>
</organism>
<protein>
    <recommendedName>
        <fullName evidence="3">Outer membrane protein beta-barrel domain-containing protein</fullName>
    </recommendedName>
</protein>
<evidence type="ECO:0008006" key="3">
    <source>
        <dbReference type="Google" id="ProtNLM"/>
    </source>
</evidence>
<dbReference type="Proteomes" id="UP001203607">
    <property type="component" value="Unassembled WGS sequence"/>
</dbReference>
<dbReference type="RefSeq" id="WP_249657812.1">
    <property type="nucleotide sequence ID" value="NZ_JAMFMA010000002.1"/>
</dbReference>
<reference evidence="1 2" key="1">
    <citation type="submission" date="2022-05" db="EMBL/GenBank/DDBJ databases">
        <authorList>
            <person name="Park J.-S."/>
        </authorList>
    </citation>
    <scope>NUCLEOTIDE SEQUENCE [LARGE SCALE GENOMIC DNA]</scope>
    <source>
        <strain evidence="1 2">2012CJ35-5</strain>
    </source>
</reference>
<name>A0ABT0PTN5_9FLAO</name>
<accession>A0ABT0PTN5</accession>
<proteinExistence type="predicted"/>
<comment type="caution">
    <text evidence="1">The sequence shown here is derived from an EMBL/GenBank/DDBJ whole genome shotgun (WGS) entry which is preliminary data.</text>
</comment>
<gene>
    <name evidence="1" type="ORF">M3P19_11495</name>
</gene>
<evidence type="ECO:0000313" key="2">
    <source>
        <dbReference type="Proteomes" id="UP001203607"/>
    </source>
</evidence>
<keyword evidence="2" id="KW-1185">Reference proteome</keyword>